<evidence type="ECO:0000313" key="2">
    <source>
        <dbReference type="Proteomes" id="UP001519460"/>
    </source>
</evidence>
<reference evidence="1 2" key="1">
    <citation type="journal article" date="2023" name="Sci. Data">
        <title>Genome assembly of the Korean intertidal mud-creeper Batillaria attramentaria.</title>
        <authorList>
            <person name="Patra A.K."/>
            <person name="Ho P.T."/>
            <person name="Jun S."/>
            <person name="Lee S.J."/>
            <person name="Kim Y."/>
            <person name="Won Y.J."/>
        </authorList>
    </citation>
    <scope>NUCLEOTIDE SEQUENCE [LARGE SCALE GENOMIC DNA]</scope>
    <source>
        <strain evidence="1">Wonlab-2016</strain>
    </source>
</reference>
<name>A0ABD0M866_9CAEN</name>
<evidence type="ECO:0000313" key="1">
    <source>
        <dbReference type="EMBL" id="KAK7508034.1"/>
    </source>
</evidence>
<proteinExistence type="predicted"/>
<protein>
    <submittedName>
        <fullName evidence="1">Uncharacterized protein</fullName>
    </submittedName>
</protein>
<dbReference type="AlphaFoldDB" id="A0ABD0M866"/>
<sequence>MGLSWGGGGKASPGIWVATQKETVLSPMELYDRSHDSELSILIPDCRSKCLKLAAQMSSSFGHHADAV</sequence>
<accession>A0ABD0M866</accession>
<dbReference type="Proteomes" id="UP001519460">
    <property type="component" value="Unassembled WGS sequence"/>
</dbReference>
<dbReference type="EMBL" id="JACVVK020000003">
    <property type="protein sequence ID" value="KAK7508034.1"/>
    <property type="molecule type" value="Genomic_DNA"/>
</dbReference>
<organism evidence="1 2">
    <name type="scientific">Batillaria attramentaria</name>
    <dbReference type="NCBI Taxonomy" id="370345"/>
    <lineage>
        <taxon>Eukaryota</taxon>
        <taxon>Metazoa</taxon>
        <taxon>Spiralia</taxon>
        <taxon>Lophotrochozoa</taxon>
        <taxon>Mollusca</taxon>
        <taxon>Gastropoda</taxon>
        <taxon>Caenogastropoda</taxon>
        <taxon>Sorbeoconcha</taxon>
        <taxon>Cerithioidea</taxon>
        <taxon>Batillariidae</taxon>
        <taxon>Batillaria</taxon>
    </lineage>
</organism>
<keyword evidence="2" id="KW-1185">Reference proteome</keyword>
<gene>
    <name evidence="1" type="ORF">BaRGS_00000999</name>
</gene>
<comment type="caution">
    <text evidence="1">The sequence shown here is derived from an EMBL/GenBank/DDBJ whole genome shotgun (WGS) entry which is preliminary data.</text>
</comment>